<evidence type="ECO:0000313" key="2">
    <source>
        <dbReference type="Proteomes" id="UP000054270"/>
    </source>
</evidence>
<accession>A0A0D2Q668</accession>
<dbReference type="AlphaFoldDB" id="A0A0D2Q668"/>
<evidence type="ECO:0000313" key="1">
    <source>
        <dbReference type="EMBL" id="KJA27090.1"/>
    </source>
</evidence>
<sequence>MSVICSVGSTWRGFATTRRLVVFGASYCAVENVLNHDARKPTAAEPLGTPFPGNGVWNEEDLPNWVGHLITNYRPGPRYTPPKQPHQPGSADDQSAEWIEHPLLVNDYAKGGDTVMGVARQIRSVYVPGLGTNPAAARWSADDTLFITWVGINDCAVGAKDGILDELFKLQEEVYNTGARNFVFIDLPPIHRSPAVPHGSSRAGSMEKTFSQWNLNLREAAKKFSATHADSSVFIFSSFELFNTLLDNPQGPWLHSAQPCRFSRTDSCQFLNMVLVRSSRASWG</sequence>
<dbReference type="OMA" id="HDWIAHD"/>
<dbReference type="OrthoDB" id="1600564at2759"/>
<protein>
    <submittedName>
        <fullName evidence="1">Carbohydrate esterase family 16 protein</fullName>
    </submittedName>
</protein>
<dbReference type="InterPro" id="IPR036514">
    <property type="entry name" value="SGNH_hydro_sf"/>
</dbReference>
<proteinExistence type="predicted"/>
<reference evidence="2" key="1">
    <citation type="submission" date="2014-04" db="EMBL/GenBank/DDBJ databases">
        <title>Evolutionary Origins and Diversification of the Mycorrhizal Mutualists.</title>
        <authorList>
            <consortium name="DOE Joint Genome Institute"/>
            <consortium name="Mycorrhizal Genomics Consortium"/>
            <person name="Kohler A."/>
            <person name="Kuo A."/>
            <person name="Nagy L.G."/>
            <person name="Floudas D."/>
            <person name="Copeland A."/>
            <person name="Barry K.W."/>
            <person name="Cichocki N."/>
            <person name="Veneault-Fourrey C."/>
            <person name="LaButti K."/>
            <person name="Lindquist E.A."/>
            <person name="Lipzen A."/>
            <person name="Lundell T."/>
            <person name="Morin E."/>
            <person name="Murat C."/>
            <person name="Riley R."/>
            <person name="Ohm R."/>
            <person name="Sun H."/>
            <person name="Tunlid A."/>
            <person name="Henrissat B."/>
            <person name="Grigoriev I.V."/>
            <person name="Hibbett D.S."/>
            <person name="Martin F."/>
        </authorList>
    </citation>
    <scope>NUCLEOTIDE SEQUENCE [LARGE SCALE GENOMIC DNA]</scope>
    <source>
        <strain evidence="2">FD-334 SS-4</strain>
    </source>
</reference>
<organism evidence="1 2">
    <name type="scientific">Hypholoma sublateritium (strain FD-334 SS-4)</name>
    <dbReference type="NCBI Taxonomy" id="945553"/>
    <lineage>
        <taxon>Eukaryota</taxon>
        <taxon>Fungi</taxon>
        <taxon>Dikarya</taxon>
        <taxon>Basidiomycota</taxon>
        <taxon>Agaricomycotina</taxon>
        <taxon>Agaricomycetes</taxon>
        <taxon>Agaricomycetidae</taxon>
        <taxon>Agaricales</taxon>
        <taxon>Agaricineae</taxon>
        <taxon>Strophariaceae</taxon>
        <taxon>Hypholoma</taxon>
    </lineage>
</organism>
<dbReference type="EMBL" id="KN817525">
    <property type="protein sequence ID" value="KJA27090.1"/>
    <property type="molecule type" value="Genomic_DNA"/>
</dbReference>
<gene>
    <name evidence="1" type="ORF">HYPSUDRAFT_985705</name>
</gene>
<dbReference type="Gene3D" id="3.40.50.1110">
    <property type="entry name" value="SGNH hydrolase"/>
    <property type="match status" value="1"/>
</dbReference>
<name>A0A0D2Q668_HYPSF</name>
<dbReference type="SUPFAM" id="SSF52266">
    <property type="entry name" value="SGNH hydrolase"/>
    <property type="match status" value="1"/>
</dbReference>
<dbReference type="Proteomes" id="UP000054270">
    <property type="component" value="Unassembled WGS sequence"/>
</dbReference>
<dbReference type="STRING" id="945553.A0A0D2Q668"/>
<keyword evidence="2" id="KW-1185">Reference proteome</keyword>